<dbReference type="Proteomes" id="UP000887566">
    <property type="component" value="Unplaced"/>
</dbReference>
<feature type="compositionally biased region" description="Polar residues" evidence="1">
    <location>
        <begin position="97"/>
        <end position="108"/>
    </location>
</feature>
<dbReference type="WBParaSite" id="PSAMB.scaffold28size108976.g627.t1">
    <property type="protein sequence ID" value="PSAMB.scaffold28size108976.g627.t1"/>
    <property type="gene ID" value="PSAMB.scaffold28size108976.g627"/>
</dbReference>
<feature type="compositionally biased region" description="Basic and acidic residues" evidence="1">
    <location>
        <begin position="1"/>
        <end position="11"/>
    </location>
</feature>
<protein>
    <submittedName>
        <fullName evidence="3">Uncharacterized protein</fullName>
    </submittedName>
</protein>
<sequence>MGRRERPERGPTRGPAPHAVFALSGYKLGANSTKEGAPDRRPNLAPPPGQHDRLGALPVFIADGRQPSLDLPPRRPTSDGGGAACGANEQSPGRPYGTQSSKRASGNCVQAAAAATASARRSVANRTGRRRGGPTERKIVFFGRFLRDSR</sequence>
<reference evidence="3" key="1">
    <citation type="submission" date="2022-11" db="UniProtKB">
        <authorList>
            <consortium name="WormBaseParasite"/>
        </authorList>
    </citation>
    <scope>IDENTIFICATION</scope>
</reference>
<organism evidence="2 3">
    <name type="scientific">Plectus sambesii</name>
    <dbReference type="NCBI Taxonomy" id="2011161"/>
    <lineage>
        <taxon>Eukaryota</taxon>
        <taxon>Metazoa</taxon>
        <taxon>Ecdysozoa</taxon>
        <taxon>Nematoda</taxon>
        <taxon>Chromadorea</taxon>
        <taxon>Plectida</taxon>
        <taxon>Plectina</taxon>
        <taxon>Plectoidea</taxon>
        <taxon>Plectidae</taxon>
        <taxon>Plectus</taxon>
    </lineage>
</organism>
<dbReference type="AlphaFoldDB" id="A0A914W0N5"/>
<evidence type="ECO:0000313" key="2">
    <source>
        <dbReference type="Proteomes" id="UP000887566"/>
    </source>
</evidence>
<accession>A0A914W0N5</accession>
<evidence type="ECO:0000256" key="1">
    <source>
        <dbReference type="SAM" id="MobiDB-lite"/>
    </source>
</evidence>
<feature type="region of interest" description="Disordered" evidence="1">
    <location>
        <begin position="1"/>
        <end position="136"/>
    </location>
</feature>
<name>A0A914W0N5_9BILA</name>
<proteinExistence type="predicted"/>
<evidence type="ECO:0000313" key="3">
    <source>
        <dbReference type="WBParaSite" id="PSAMB.scaffold28size108976.g627.t1"/>
    </source>
</evidence>
<keyword evidence="2" id="KW-1185">Reference proteome</keyword>
<feature type="compositionally biased region" description="Low complexity" evidence="1">
    <location>
        <begin position="111"/>
        <end position="124"/>
    </location>
</feature>